<sequence length="90" mass="10299">MSPMYKPFSTPAYILSPRRSLIISATLHPNSLSYLQYKRWRRGLLVFRDISCCHFSGLEVSPRHQHVNEGGSIALETPGAHRIGDWRLGY</sequence>
<accession>A0A6N2LJH7</accession>
<proteinExistence type="predicted"/>
<reference evidence="1" key="1">
    <citation type="submission" date="2019-03" db="EMBL/GenBank/DDBJ databases">
        <authorList>
            <person name="Mank J."/>
            <person name="Almeida P."/>
        </authorList>
    </citation>
    <scope>NUCLEOTIDE SEQUENCE</scope>
    <source>
        <strain evidence="1">78183</strain>
    </source>
</reference>
<dbReference type="AlphaFoldDB" id="A0A6N2LJH7"/>
<dbReference type="EMBL" id="CAADRP010001549">
    <property type="protein sequence ID" value="VFU40592.1"/>
    <property type="molecule type" value="Genomic_DNA"/>
</dbReference>
<evidence type="ECO:0000313" key="1">
    <source>
        <dbReference type="EMBL" id="VFU40592.1"/>
    </source>
</evidence>
<protein>
    <submittedName>
        <fullName evidence="1">Uncharacterized protein</fullName>
    </submittedName>
</protein>
<name>A0A6N2LJH7_SALVM</name>
<gene>
    <name evidence="1" type="ORF">SVIM_LOCUS233789</name>
</gene>
<organism evidence="1">
    <name type="scientific">Salix viminalis</name>
    <name type="common">Common osier</name>
    <name type="synonym">Basket willow</name>
    <dbReference type="NCBI Taxonomy" id="40686"/>
    <lineage>
        <taxon>Eukaryota</taxon>
        <taxon>Viridiplantae</taxon>
        <taxon>Streptophyta</taxon>
        <taxon>Embryophyta</taxon>
        <taxon>Tracheophyta</taxon>
        <taxon>Spermatophyta</taxon>
        <taxon>Magnoliopsida</taxon>
        <taxon>eudicotyledons</taxon>
        <taxon>Gunneridae</taxon>
        <taxon>Pentapetalae</taxon>
        <taxon>rosids</taxon>
        <taxon>fabids</taxon>
        <taxon>Malpighiales</taxon>
        <taxon>Salicaceae</taxon>
        <taxon>Saliceae</taxon>
        <taxon>Salix</taxon>
    </lineage>
</organism>